<feature type="transmembrane region" description="Helical" evidence="8">
    <location>
        <begin position="349"/>
        <end position="372"/>
    </location>
</feature>
<dbReference type="Proteomes" id="UP000036356">
    <property type="component" value="Unassembled WGS sequence"/>
</dbReference>
<dbReference type="PATRIC" id="fig|476652.3.peg.2850"/>
<dbReference type="SUPFAM" id="SSF118215">
    <property type="entry name" value="Proton glutamate symport protein"/>
    <property type="match status" value="1"/>
</dbReference>
<dbReference type="PRINTS" id="PR00173">
    <property type="entry name" value="EDTRNSPORT"/>
</dbReference>
<sequence length="440" mass="47115">MTERKKMGLATKIIIGLALGILYGYFFRNYSGWLKPVGDMFIRSIKMIVVPIVFSTIVIGIAGVGDLKKVGKLGGKTLIYFEIITTIAILLGVTVANVTKPGVGINLSSITKVDISAYTSTATHHTTTDLFVNLIPTNIVDSLARADLLQVIFFAVLFGVALAGVGEIGKPVLHFFQGVAETMFKLTNIIMTAAPYGVFALMGFTVSQFGLAVLLPLGKLVGILYLTMAFFVVVVFGLVAKLAGINLFTMLRNLSAEMLIAFSTDSSESVFPRILKKMEQFGVPKSIVTFVVPTGYTFNLDGSALYQGLAVPFIAQMYGIHLTFLHTLTIIAVLMITSKGMAGVPGVSFVVLASTLASTGLPVEGLALIAGVDRIMDMGRTVVNVIGVSLASVVMARLEGVFDRSRATYPLQPLPEDVESNLGDLDQLKENSVMTESFAK</sequence>
<organism evidence="9 10">
    <name type="scientific">Desulfosporosinus acididurans</name>
    <dbReference type="NCBI Taxonomy" id="476652"/>
    <lineage>
        <taxon>Bacteria</taxon>
        <taxon>Bacillati</taxon>
        <taxon>Bacillota</taxon>
        <taxon>Clostridia</taxon>
        <taxon>Eubacteriales</taxon>
        <taxon>Desulfitobacteriaceae</taxon>
        <taxon>Desulfosporosinus</taxon>
    </lineage>
</organism>
<keyword evidence="2" id="KW-0813">Transport</keyword>
<dbReference type="Gene3D" id="1.10.3860.10">
    <property type="entry name" value="Sodium:dicarboxylate symporter"/>
    <property type="match status" value="1"/>
</dbReference>
<evidence type="ECO:0000256" key="4">
    <source>
        <dbReference type="ARBA" id="ARBA00022692"/>
    </source>
</evidence>
<feature type="transmembrane region" description="Helical" evidence="8">
    <location>
        <begin position="47"/>
        <end position="67"/>
    </location>
</feature>
<keyword evidence="3" id="KW-1003">Cell membrane</keyword>
<evidence type="ECO:0000313" key="10">
    <source>
        <dbReference type="Proteomes" id="UP000036356"/>
    </source>
</evidence>
<comment type="subcellular location">
    <subcellularLocation>
        <location evidence="1">Cell membrane</location>
        <topology evidence="1">Multi-pass membrane protein</topology>
    </subcellularLocation>
</comment>
<protein>
    <submittedName>
        <fullName evidence="9">Proton/sodium-glutamate symport protein</fullName>
    </submittedName>
</protein>
<feature type="transmembrane region" description="Helical" evidence="8">
    <location>
        <begin position="148"/>
        <end position="168"/>
    </location>
</feature>
<comment type="caution">
    <text evidence="9">The sequence shown here is derived from an EMBL/GenBank/DDBJ whole genome shotgun (WGS) entry which is preliminary data.</text>
</comment>
<keyword evidence="6 8" id="KW-1133">Transmembrane helix</keyword>
<dbReference type="GO" id="GO:0006835">
    <property type="term" value="P:dicarboxylic acid transport"/>
    <property type="evidence" value="ECO:0007669"/>
    <property type="project" value="TreeGrafter"/>
</dbReference>
<dbReference type="PANTHER" id="PTHR42865:SF7">
    <property type="entry name" value="PROTON_GLUTAMATE-ASPARTATE SYMPORTER"/>
    <property type="match status" value="1"/>
</dbReference>
<dbReference type="PANTHER" id="PTHR42865">
    <property type="entry name" value="PROTON/GLUTAMATE-ASPARTATE SYMPORTER"/>
    <property type="match status" value="1"/>
</dbReference>
<evidence type="ECO:0000256" key="6">
    <source>
        <dbReference type="ARBA" id="ARBA00022989"/>
    </source>
</evidence>
<evidence type="ECO:0000256" key="3">
    <source>
        <dbReference type="ARBA" id="ARBA00022475"/>
    </source>
</evidence>
<dbReference type="AlphaFoldDB" id="A0A0J1FNW1"/>
<evidence type="ECO:0000256" key="7">
    <source>
        <dbReference type="ARBA" id="ARBA00023136"/>
    </source>
</evidence>
<feature type="transmembrane region" description="Helical" evidence="8">
    <location>
        <begin position="223"/>
        <end position="248"/>
    </location>
</feature>
<evidence type="ECO:0000256" key="2">
    <source>
        <dbReference type="ARBA" id="ARBA00022448"/>
    </source>
</evidence>
<evidence type="ECO:0000256" key="1">
    <source>
        <dbReference type="ARBA" id="ARBA00004651"/>
    </source>
</evidence>
<evidence type="ECO:0000256" key="5">
    <source>
        <dbReference type="ARBA" id="ARBA00022847"/>
    </source>
</evidence>
<evidence type="ECO:0000313" key="9">
    <source>
        <dbReference type="EMBL" id="KLU65170.1"/>
    </source>
</evidence>
<keyword evidence="7 8" id="KW-0472">Membrane</keyword>
<keyword evidence="4 8" id="KW-0812">Transmembrane</keyword>
<gene>
    <name evidence="9" type="primary">gltT</name>
    <name evidence="9" type="ORF">DEAC_c27220</name>
</gene>
<accession>A0A0J1FNW1</accession>
<feature type="transmembrane region" description="Helical" evidence="8">
    <location>
        <begin position="378"/>
        <end position="396"/>
    </location>
</feature>
<feature type="transmembrane region" description="Helical" evidence="8">
    <location>
        <begin position="281"/>
        <end position="298"/>
    </location>
</feature>
<dbReference type="GO" id="GO:0015293">
    <property type="term" value="F:symporter activity"/>
    <property type="evidence" value="ECO:0007669"/>
    <property type="project" value="UniProtKB-KW"/>
</dbReference>
<dbReference type="InterPro" id="IPR001991">
    <property type="entry name" value="Na-dicarboxylate_symporter"/>
</dbReference>
<evidence type="ECO:0000256" key="8">
    <source>
        <dbReference type="SAM" id="Phobius"/>
    </source>
</evidence>
<feature type="transmembrane region" description="Helical" evidence="8">
    <location>
        <begin position="79"/>
        <end position="99"/>
    </location>
</feature>
<dbReference type="RefSeq" id="WP_047810563.1">
    <property type="nucleotide sequence ID" value="NZ_LDZY01000009.1"/>
</dbReference>
<dbReference type="EMBL" id="LDZY01000009">
    <property type="protein sequence ID" value="KLU65170.1"/>
    <property type="molecule type" value="Genomic_DNA"/>
</dbReference>
<proteinExistence type="predicted"/>
<dbReference type="Pfam" id="PF00375">
    <property type="entry name" value="SDF"/>
    <property type="match status" value="1"/>
</dbReference>
<dbReference type="STRING" id="476652.DEAC_c27220"/>
<keyword evidence="5" id="KW-0769">Symport</keyword>
<keyword evidence="10" id="KW-1185">Reference proteome</keyword>
<feature type="transmembrane region" description="Helical" evidence="8">
    <location>
        <begin position="7"/>
        <end position="27"/>
    </location>
</feature>
<dbReference type="InterPro" id="IPR036458">
    <property type="entry name" value="Na:dicarbo_symporter_sf"/>
</dbReference>
<dbReference type="FunFam" id="1.10.3860.10:FF:000001">
    <property type="entry name" value="C4-dicarboxylate transport protein"/>
    <property type="match status" value="1"/>
</dbReference>
<feature type="transmembrane region" description="Helical" evidence="8">
    <location>
        <begin position="189"/>
        <end position="217"/>
    </location>
</feature>
<reference evidence="9 10" key="1">
    <citation type="submission" date="2015-06" db="EMBL/GenBank/DDBJ databases">
        <title>Draft genome of the moderately acidophilic sulfate reducer Candidatus Desulfosporosinus acididurans strain M1.</title>
        <authorList>
            <person name="Poehlein A."/>
            <person name="Petzsch P."/>
            <person name="Johnson B.D."/>
            <person name="Schloemann M."/>
            <person name="Daniel R."/>
            <person name="Muehling M."/>
        </authorList>
    </citation>
    <scope>NUCLEOTIDE SEQUENCE [LARGE SCALE GENOMIC DNA]</scope>
    <source>
        <strain evidence="9 10">M1</strain>
    </source>
</reference>
<name>A0A0J1FNW1_9FIRM</name>
<dbReference type="GO" id="GO:0005886">
    <property type="term" value="C:plasma membrane"/>
    <property type="evidence" value="ECO:0007669"/>
    <property type="project" value="UniProtKB-SubCell"/>
</dbReference>
<feature type="transmembrane region" description="Helical" evidence="8">
    <location>
        <begin position="318"/>
        <end position="337"/>
    </location>
</feature>